<name>A0AAN8K930_PATCE</name>
<dbReference type="AlphaFoldDB" id="A0AAN8K930"/>
<dbReference type="InterPro" id="IPR029058">
    <property type="entry name" value="AB_hydrolase_fold"/>
</dbReference>
<dbReference type="InterPro" id="IPR010463">
    <property type="entry name" value="DUF1057"/>
</dbReference>
<accession>A0AAN8K930</accession>
<protein>
    <submittedName>
        <fullName evidence="1">Uncharacterized protein</fullName>
    </submittedName>
</protein>
<dbReference type="Pfam" id="PF06342">
    <property type="entry name" value="DUF1057"/>
    <property type="match status" value="1"/>
</dbReference>
<organism evidence="1 2">
    <name type="scientific">Patella caerulea</name>
    <name type="common">Rayed Mediterranean limpet</name>
    <dbReference type="NCBI Taxonomy" id="87958"/>
    <lineage>
        <taxon>Eukaryota</taxon>
        <taxon>Metazoa</taxon>
        <taxon>Spiralia</taxon>
        <taxon>Lophotrochozoa</taxon>
        <taxon>Mollusca</taxon>
        <taxon>Gastropoda</taxon>
        <taxon>Patellogastropoda</taxon>
        <taxon>Patelloidea</taxon>
        <taxon>Patellidae</taxon>
        <taxon>Patella</taxon>
    </lineage>
</organism>
<sequence length="417" mass="47565">MNVTRCYKLMKQQNKYSSYFIKISKLTKHIAVSKRCHSCIHTRLLGEQYHFRRCSISNIKKRLSSISCHQQFFKCFLLRTNFKNYSTKERAKIYSEDDVDNPKLNYIFVQSSKDRWEDVPNGIMIDLAYTDSCPEEKYIAKNKGKIPVILALHDSPGSHYDLLPLLKPFMKTGCRVIAPNFPGFGVTGAVDKGADNIFSHTTDEKAELVMGLLDNLDINSIDLLIASGAGTYPALRLSTEVDINVKSLAFINPWPHTIFRGIADVINQSHTVTALWDRPFYHIIARIFVWLTKDRLNVKVRNVNEAIKYLYTVHGISFNEIGGYLVTLSQKNIPRTIFYAENSSFVESEILKEYLELLGVDIEDKIEIDSTGKIINKGSNNLVHSVSIQTENNEIISQYSGIINGILNNFMHHVSKR</sequence>
<dbReference type="PANTHER" id="PTHR47533">
    <property type="entry name" value="PROTEIN CBG21859"/>
    <property type="match status" value="1"/>
</dbReference>
<dbReference type="SUPFAM" id="SSF53474">
    <property type="entry name" value="alpha/beta-Hydrolases"/>
    <property type="match status" value="1"/>
</dbReference>
<evidence type="ECO:0000313" key="2">
    <source>
        <dbReference type="Proteomes" id="UP001347796"/>
    </source>
</evidence>
<dbReference type="EMBL" id="JAZGQO010000002">
    <property type="protein sequence ID" value="KAK6191426.1"/>
    <property type="molecule type" value="Genomic_DNA"/>
</dbReference>
<dbReference type="Proteomes" id="UP001347796">
    <property type="component" value="Unassembled WGS sequence"/>
</dbReference>
<evidence type="ECO:0000313" key="1">
    <source>
        <dbReference type="EMBL" id="KAK6191426.1"/>
    </source>
</evidence>
<reference evidence="1 2" key="1">
    <citation type="submission" date="2024-01" db="EMBL/GenBank/DDBJ databases">
        <title>The genome of the rayed Mediterranean limpet Patella caerulea (Linnaeus, 1758).</title>
        <authorList>
            <person name="Anh-Thu Weber A."/>
            <person name="Halstead-Nussloch G."/>
        </authorList>
    </citation>
    <scope>NUCLEOTIDE SEQUENCE [LARGE SCALE GENOMIC DNA]</scope>
    <source>
        <strain evidence="1">AATW-2023a</strain>
        <tissue evidence="1">Whole specimen</tissue>
    </source>
</reference>
<comment type="caution">
    <text evidence="1">The sequence shown here is derived from an EMBL/GenBank/DDBJ whole genome shotgun (WGS) entry which is preliminary data.</text>
</comment>
<dbReference type="PANTHER" id="PTHR47533:SF4">
    <property type="entry name" value="AB HYDROLASE-1 DOMAIN-CONTAINING PROTEIN"/>
    <property type="match status" value="1"/>
</dbReference>
<proteinExistence type="predicted"/>
<gene>
    <name evidence="1" type="ORF">SNE40_003120</name>
</gene>
<dbReference type="Gene3D" id="3.40.50.1820">
    <property type="entry name" value="alpha/beta hydrolase"/>
    <property type="match status" value="1"/>
</dbReference>
<keyword evidence="2" id="KW-1185">Reference proteome</keyword>